<dbReference type="Proteomes" id="UP000729402">
    <property type="component" value="Unassembled WGS sequence"/>
</dbReference>
<dbReference type="EMBL" id="JAAALK010000080">
    <property type="protein sequence ID" value="KAG8094448.1"/>
    <property type="molecule type" value="Genomic_DNA"/>
</dbReference>
<feature type="compositionally biased region" description="Low complexity" evidence="1">
    <location>
        <begin position="92"/>
        <end position="103"/>
    </location>
</feature>
<evidence type="ECO:0000313" key="2">
    <source>
        <dbReference type="EMBL" id="KAG8094448.1"/>
    </source>
</evidence>
<keyword evidence="3" id="KW-1185">Reference proteome</keyword>
<protein>
    <submittedName>
        <fullName evidence="2">Uncharacterized protein</fullName>
    </submittedName>
</protein>
<proteinExistence type="predicted"/>
<feature type="region of interest" description="Disordered" evidence="1">
    <location>
        <begin position="75"/>
        <end position="135"/>
    </location>
</feature>
<accession>A0A8J5WPH7</accession>
<comment type="caution">
    <text evidence="2">The sequence shown here is derived from an EMBL/GenBank/DDBJ whole genome shotgun (WGS) entry which is preliminary data.</text>
</comment>
<name>A0A8J5WPH7_ZIZPA</name>
<sequence length="135" mass="14438">MSSFSFSFSSSSSSPSPSASIRPCPRHLERKRLLAAGDEDGAAREEWLQRKAKRRRESDLCLVALHRNHVLYMGSSSLPPLPRDAGSVGSVDPTDPTPTYSDPASGDGSYDFVMLSSSNGGRGVDGTTTESSIDE</sequence>
<reference evidence="2" key="2">
    <citation type="submission" date="2021-02" db="EMBL/GenBank/DDBJ databases">
        <authorList>
            <person name="Kimball J.A."/>
            <person name="Haas M.W."/>
            <person name="Macchietto M."/>
            <person name="Kono T."/>
            <person name="Duquette J."/>
            <person name="Shao M."/>
        </authorList>
    </citation>
    <scope>NUCLEOTIDE SEQUENCE</scope>
    <source>
        <tissue evidence="2">Fresh leaf tissue</tissue>
    </source>
</reference>
<dbReference type="AlphaFoldDB" id="A0A8J5WPH7"/>
<feature type="compositionally biased region" description="Polar residues" evidence="1">
    <location>
        <begin position="126"/>
        <end position="135"/>
    </location>
</feature>
<evidence type="ECO:0000313" key="3">
    <source>
        <dbReference type="Proteomes" id="UP000729402"/>
    </source>
</evidence>
<reference evidence="2" key="1">
    <citation type="journal article" date="2021" name="bioRxiv">
        <title>Whole Genome Assembly and Annotation of Northern Wild Rice, Zizania palustris L., Supports a Whole Genome Duplication in the Zizania Genus.</title>
        <authorList>
            <person name="Haas M."/>
            <person name="Kono T."/>
            <person name="Macchietto M."/>
            <person name="Millas R."/>
            <person name="McGilp L."/>
            <person name="Shao M."/>
            <person name="Duquette J."/>
            <person name="Hirsch C.N."/>
            <person name="Kimball J."/>
        </authorList>
    </citation>
    <scope>NUCLEOTIDE SEQUENCE</scope>
    <source>
        <tissue evidence="2">Fresh leaf tissue</tissue>
    </source>
</reference>
<feature type="region of interest" description="Disordered" evidence="1">
    <location>
        <begin position="1"/>
        <end position="43"/>
    </location>
</feature>
<feature type="compositionally biased region" description="Low complexity" evidence="1">
    <location>
        <begin position="1"/>
        <end position="18"/>
    </location>
</feature>
<organism evidence="2 3">
    <name type="scientific">Zizania palustris</name>
    <name type="common">Northern wild rice</name>
    <dbReference type="NCBI Taxonomy" id="103762"/>
    <lineage>
        <taxon>Eukaryota</taxon>
        <taxon>Viridiplantae</taxon>
        <taxon>Streptophyta</taxon>
        <taxon>Embryophyta</taxon>
        <taxon>Tracheophyta</taxon>
        <taxon>Spermatophyta</taxon>
        <taxon>Magnoliopsida</taxon>
        <taxon>Liliopsida</taxon>
        <taxon>Poales</taxon>
        <taxon>Poaceae</taxon>
        <taxon>BOP clade</taxon>
        <taxon>Oryzoideae</taxon>
        <taxon>Oryzeae</taxon>
        <taxon>Zizaniinae</taxon>
        <taxon>Zizania</taxon>
    </lineage>
</organism>
<evidence type="ECO:0000256" key="1">
    <source>
        <dbReference type="SAM" id="MobiDB-lite"/>
    </source>
</evidence>
<gene>
    <name evidence="2" type="ORF">GUJ93_ZPchr0012g22182</name>
</gene>